<dbReference type="AlphaFoldDB" id="A0A1I1YK58"/>
<evidence type="ECO:0000259" key="8">
    <source>
        <dbReference type="Pfam" id="PF00892"/>
    </source>
</evidence>
<evidence type="ECO:0000256" key="4">
    <source>
        <dbReference type="ARBA" id="ARBA00022692"/>
    </source>
</evidence>
<evidence type="ECO:0000256" key="6">
    <source>
        <dbReference type="ARBA" id="ARBA00023136"/>
    </source>
</evidence>
<feature type="transmembrane region" description="Helical" evidence="7">
    <location>
        <begin position="183"/>
        <end position="203"/>
    </location>
</feature>
<evidence type="ECO:0000256" key="2">
    <source>
        <dbReference type="ARBA" id="ARBA00007362"/>
    </source>
</evidence>
<feature type="transmembrane region" description="Helical" evidence="7">
    <location>
        <begin position="215"/>
        <end position="234"/>
    </location>
</feature>
<organism evidence="9 10">
    <name type="scientific">Paenibacillus algorifonticola</name>
    <dbReference type="NCBI Taxonomy" id="684063"/>
    <lineage>
        <taxon>Bacteria</taxon>
        <taxon>Bacillati</taxon>
        <taxon>Bacillota</taxon>
        <taxon>Bacilli</taxon>
        <taxon>Bacillales</taxon>
        <taxon>Paenibacillaceae</taxon>
        <taxon>Paenibacillus</taxon>
    </lineage>
</organism>
<protein>
    <submittedName>
        <fullName evidence="9">Permease of the drug/metabolite transporter (DMT) superfamily</fullName>
    </submittedName>
</protein>
<dbReference type="EMBL" id="FONN01000001">
    <property type="protein sequence ID" value="SFE19682.1"/>
    <property type="molecule type" value="Genomic_DNA"/>
</dbReference>
<feature type="transmembrane region" description="Helical" evidence="7">
    <location>
        <begin position="129"/>
        <end position="150"/>
    </location>
</feature>
<evidence type="ECO:0000313" key="9">
    <source>
        <dbReference type="EMBL" id="SFE19682.1"/>
    </source>
</evidence>
<keyword evidence="10" id="KW-1185">Reference proteome</keyword>
<sequence length="304" mass="33019">MKKVPVVYITLTLSAIFWGANFNAGKIAVEVMSPTQVAAWRFIIAGVVILALYWVKERPTWSLIKPYALIYLLMGIVGIFLMNIFLFKGLEATSPINTSLITATNPMLTICLSVFLLKEKINFRQLGGIVISFLGVLLVLTNGLLTELGLISKGDLYVLLATTLWSLYGILGKKYVGNGSPLATTAITMAVGALFFLPYSSITTGEATSAKVMEAWLAVIFMALFCSVLAYLWWNQGISRIGANKTSLFFNIVPISTMAISALSGERIGTAQLIGALVTICGIILSTRTPKSSRPECFTQNNHV</sequence>
<dbReference type="Pfam" id="PF00892">
    <property type="entry name" value="EamA"/>
    <property type="match status" value="2"/>
</dbReference>
<accession>A0A1I1YK58</accession>
<reference evidence="10" key="1">
    <citation type="submission" date="2016-10" db="EMBL/GenBank/DDBJ databases">
        <authorList>
            <person name="Varghese N."/>
            <person name="Submissions S."/>
        </authorList>
    </citation>
    <scope>NUCLEOTIDE SEQUENCE [LARGE SCALE GENOMIC DNA]</scope>
    <source>
        <strain evidence="10">CGMCC 1.10223</strain>
    </source>
</reference>
<feature type="transmembrane region" description="Helical" evidence="7">
    <location>
        <begin position="99"/>
        <end position="117"/>
    </location>
</feature>
<evidence type="ECO:0000256" key="3">
    <source>
        <dbReference type="ARBA" id="ARBA00022475"/>
    </source>
</evidence>
<dbReference type="OrthoDB" id="9805239at2"/>
<feature type="transmembrane region" description="Helical" evidence="7">
    <location>
        <begin position="269"/>
        <end position="286"/>
    </location>
</feature>
<feature type="transmembrane region" description="Helical" evidence="7">
    <location>
        <begin position="67"/>
        <end position="87"/>
    </location>
</feature>
<proteinExistence type="inferred from homology"/>
<feature type="domain" description="EamA" evidence="8">
    <location>
        <begin position="8"/>
        <end position="140"/>
    </location>
</feature>
<gene>
    <name evidence="9" type="ORF">SAMN04487969_101587</name>
</gene>
<keyword evidence="3" id="KW-1003">Cell membrane</keyword>
<feature type="domain" description="EamA" evidence="8">
    <location>
        <begin position="153"/>
        <end position="287"/>
    </location>
</feature>
<keyword evidence="5 7" id="KW-1133">Transmembrane helix</keyword>
<feature type="transmembrane region" description="Helical" evidence="7">
    <location>
        <begin position="156"/>
        <end position="171"/>
    </location>
</feature>
<dbReference type="PANTHER" id="PTHR32322">
    <property type="entry name" value="INNER MEMBRANE TRANSPORTER"/>
    <property type="match status" value="1"/>
</dbReference>
<evidence type="ECO:0000256" key="5">
    <source>
        <dbReference type="ARBA" id="ARBA00022989"/>
    </source>
</evidence>
<dbReference type="InterPro" id="IPR000620">
    <property type="entry name" value="EamA_dom"/>
</dbReference>
<evidence type="ECO:0000256" key="1">
    <source>
        <dbReference type="ARBA" id="ARBA00004651"/>
    </source>
</evidence>
<keyword evidence="6 7" id="KW-0472">Membrane</keyword>
<feature type="transmembrane region" description="Helical" evidence="7">
    <location>
        <begin position="246"/>
        <end position="263"/>
    </location>
</feature>
<feature type="transmembrane region" description="Helical" evidence="7">
    <location>
        <begin position="38"/>
        <end position="55"/>
    </location>
</feature>
<name>A0A1I1YK58_9BACL</name>
<comment type="similarity">
    <text evidence="2">Belongs to the EamA transporter family.</text>
</comment>
<dbReference type="SUPFAM" id="SSF103481">
    <property type="entry name" value="Multidrug resistance efflux transporter EmrE"/>
    <property type="match status" value="2"/>
</dbReference>
<dbReference type="PANTHER" id="PTHR32322:SF18">
    <property type="entry name" value="S-ADENOSYLMETHIONINE_S-ADENOSYLHOMOCYSTEINE TRANSPORTER"/>
    <property type="match status" value="1"/>
</dbReference>
<dbReference type="GO" id="GO:0005886">
    <property type="term" value="C:plasma membrane"/>
    <property type="evidence" value="ECO:0007669"/>
    <property type="project" value="UniProtKB-SubCell"/>
</dbReference>
<dbReference type="RefSeq" id="WP_046233186.1">
    <property type="nucleotide sequence ID" value="NZ_FONN01000001.1"/>
</dbReference>
<evidence type="ECO:0000256" key="7">
    <source>
        <dbReference type="SAM" id="Phobius"/>
    </source>
</evidence>
<dbReference type="Proteomes" id="UP000183410">
    <property type="component" value="Unassembled WGS sequence"/>
</dbReference>
<dbReference type="InterPro" id="IPR050638">
    <property type="entry name" value="AA-Vitamin_Transporters"/>
</dbReference>
<keyword evidence="4 7" id="KW-0812">Transmembrane</keyword>
<dbReference type="InterPro" id="IPR037185">
    <property type="entry name" value="EmrE-like"/>
</dbReference>
<evidence type="ECO:0000313" key="10">
    <source>
        <dbReference type="Proteomes" id="UP000183410"/>
    </source>
</evidence>
<dbReference type="Gene3D" id="1.10.3730.20">
    <property type="match status" value="1"/>
</dbReference>
<comment type="subcellular location">
    <subcellularLocation>
        <location evidence="1">Cell membrane</location>
        <topology evidence="1">Multi-pass membrane protein</topology>
    </subcellularLocation>
</comment>